<dbReference type="InterPro" id="IPR009836">
    <property type="entry name" value="GRDP-like"/>
</dbReference>
<feature type="region of interest" description="Disordered" evidence="1">
    <location>
        <begin position="1"/>
        <end position="65"/>
    </location>
</feature>
<organism evidence="2 3">
    <name type="scientific">Setomelanomma holmii</name>
    <dbReference type="NCBI Taxonomy" id="210430"/>
    <lineage>
        <taxon>Eukaryota</taxon>
        <taxon>Fungi</taxon>
        <taxon>Dikarya</taxon>
        <taxon>Ascomycota</taxon>
        <taxon>Pezizomycotina</taxon>
        <taxon>Dothideomycetes</taxon>
        <taxon>Pleosporomycetidae</taxon>
        <taxon>Pleosporales</taxon>
        <taxon>Pleosporineae</taxon>
        <taxon>Phaeosphaeriaceae</taxon>
        <taxon>Setomelanomma</taxon>
    </lineage>
</organism>
<protein>
    <submittedName>
        <fullName evidence="2">Uncharacterized protein</fullName>
    </submittedName>
</protein>
<evidence type="ECO:0000313" key="2">
    <source>
        <dbReference type="EMBL" id="KAF2032414.1"/>
    </source>
</evidence>
<dbReference type="OrthoDB" id="2684236at2759"/>
<feature type="region of interest" description="Disordered" evidence="1">
    <location>
        <begin position="118"/>
        <end position="150"/>
    </location>
</feature>
<feature type="compositionally biased region" description="Polar residues" evidence="1">
    <location>
        <begin position="44"/>
        <end position="65"/>
    </location>
</feature>
<dbReference type="EMBL" id="ML978173">
    <property type="protein sequence ID" value="KAF2032414.1"/>
    <property type="molecule type" value="Genomic_DNA"/>
</dbReference>
<reference evidence="2" key="1">
    <citation type="journal article" date="2020" name="Stud. Mycol.">
        <title>101 Dothideomycetes genomes: a test case for predicting lifestyles and emergence of pathogens.</title>
        <authorList>
            <person name="Haridas S."/>
            <person name="Albert R."/>
            <person name="Binder M."/>
            <person name="Bloem J."/>
            <person name="Labutti K."/>
            <person name="Salamov A."/>
            <person name="Andreopoulos B."/>
            <person name="Baker S."/>
            <person name="Barry K."/>
            <person name="Bills G."/>
            <person name="Bluhm B."/>
            <person name="Cannon C."/>
            <person name="Castanera R."/>
            <person name="Culley D."/>
            <person name="Daum C."/>
            <person name="Ezra D."/>
            <person name="Gonzalez J."/>
            <person name="Henrissat B."/>
            <person name="Kuo A."/>
            <person name="Liang C."/>
            <person name="Lipzen A."/>
            <person name="Lutzoni F."/>
            <person name="Magnuson J."/>
            <person name="Mondo S."/>
            <person name="Nolan M."/>
            <person name="Ohm R."/>
            <person name="Pangilinan J."/>
            <person name="Park H.-J."/>
            <person name="Ramirez L."/>
            <person name="Alfaro M."/>
            <person name="Sun H."/>
            <person name="Tritt A."/>
            <person name="Yoshinaga Y."/>
            <person name="Zwiers L.-H."/>
            <person name="Turgeon B."/>
            <person name="Goodwin S."/>
            <person name="Spatafora J."/>
            <person name="Crous P."/>
            <person name="Grigoriev I."/>
        </authorList>
    </citation>
    <scope>NUCLEOTIDE SEQUENCE</scope>
    <source>
        <strain evidence="2">CBS 110217</strain>
    </source>
</reference>
<name>A0A9P4LR41_9PLEO</name>
<feature type="region of interest" description="Disordered" evidence="1">
    <location>
        <begin position="640"/>
        <end position="664"/>
    </location>
</feature>
<evidence type="ECO:0000313" key="3">
    <source>
        <dbReference type="Proteomes" id="UP000799777"/>
    </source>
</evidence>
<accession>A0A9P4LR41</accession>
<gene>
    <name evidence="2" type="ORF">EK21DRAFT_99049</name>
</gene>
<dbReference type="AlphaFoldDB" id="A0A9P4LR41"/>
<keyword evidence="3" id="KW-1185">Reference proteome</keyword>
<dbReference type="Proteomes" id="UP000799777">
    <property type="component" value="Unassembled WGS sequence"/>
</dbReference>
<comment type="caution">
    <text evidence="2">The sequence shown here is derived from an EMBL/GenBank/DDBJ whole genome shotgun (WGS) entry which is preliminary data.</text>
</comment>
<dbReference type="PANTHER" id="PTHR34365">
    <property type="entry name" value="ENOLASE (DUF1399)"/>
    <property type="match status" value="1"/>
</dbReference>
<evidence type="ECO:0000256" key="1">
    <source>
        <dbReference type="SAM" id="MobiDB-lite"/>
    </source>
</evidence>
<proteinExistence type="predicted"/>
<dbReference type="Pfam" id="PF07173">
    <property type="entry name" value="GRDP-like"/>
    <property type="match status" value="1"/>
</dbReference>
<feature type="compositionally biased region" description="Basic and acidic residues" evidence="1">
    <location>
        <begin position="1"/>
        <end position="19"/>
    </location>
</feature>
<dbReference type="PANTHER" id="PTHR34365:SF7">
    <property type="entry name" value="GLYCINE-RICH DOMAIN-CONTAINING PROTEIN 1"/>
    <property type="match status" value="1"/>
</dbReference>
<sequence>MVKVQDPDKKAPLTGDEKAMNSARQVSMKKFEDQYAEPPPYTSRPPSAKTSTSNRNGTNGASLSVPTADQLNFESSPLEIPTPAECIAHLKLLHAFAKLRRDIGNRDGLFGISLEKTRAHEQSDDENGAQSSTDGESQPGRVQKENAGRVAVDTHASAPDAALAERIRDKRWAVFVHQAVDRFEAWWNSLSTKSSVWYSPIRQSDFEASEWNWQDGKAPITRFTTQGDGYASDEELLLPPLDVLMVWHTFMLNPRTYLEDCIRYSKHRLWRTMFPWELIHGAIDNDTLKYNPTPNQNFLRDAGHAWEPPALTAPKKISCPKCLGEHEVPWTQPPVNSRVEALEAYLTSDTGYAGPAFSHPSSFCELIITHEKLRVGKFCDDTDGLIDLQRPLAGTILNMWGEPTGTAKGKKLSTHEAFFIHRIIERKPEFRAPALREQMEHITVNEITRKFANLMRSNYDVMLVNSNQMKPSIIYKGSRMAIRKVLSHYWDNSSIFGIDLVGAVLRQGSFVQKMVKLDWLHSPSVMATTQRLIVKYHRFVRLAGENPKKTVVPTLDVDLAWLSPKLYYRYTLAETAKFLNHDDKIPESNLHTSFQWTAQAYEKKYGQPYSECSCWYCECTREPLRSNFLSKISLRRASLSHPRTGRLTSPPGPHISAHNALPLSDERTAAQRRKELEDLDLTYAKVVKRYQKQKAAEPPKRDADKDAYMYSAYGYPMMYPMPVYVPYYADPGLCEHTQQPGGGGCAPGTCCPDASLGGCAGGAGTPGCSASCGGHGDAGGGCGTCGSGGDGGGDGGGGDGGGCGGCGG</sequence>